<organism evidence="2 3">
    <name type="scientific">Occultella gossypii</name>
    <dbReference type="NCBI Taxonomy" id="2800820"/>
    <lineage>
        <taxon>Bacteria</taxon>
        <taxon>Bacillati</taxon>
        <taxon>Actinomycetota</taxon>
        <taxon>Actinomycetes</taxon>
        <taxon>Micrococcales</taxon>
        <taxon>Ruaniaceae</taxon>
        <taxon>Occultella</taxon>
    </lineage>
</organism>
<proteinExistence type="predicted"/>
<feature type="transmembrane region" description="Helical" evidence="1">
    <location>
        <begin position="89"/>
        <end position="107"/>
    </location>
</feature>
<name>A0ABS7SCV6_9MICO</name>
<evidence type="ECO:0000313" key="3">
    <source>
        <dbReference type="Proteomes" id="UP000826651"/>
    </source>
</evidence>
<dbReference type="EMBL" id="JAGSHT010000017">
    <property type="protein sequence ID" value="MBZ2198194.1"/>
    <property type="molecule type" value="Genomic_DNA"/>
</dbReference>
<comment type="caution">
    <text evidence="2">The sequence shown here is derived from an EMBL/GenBank/DDBJ whole genome shotgun (WGS) entry which is preliminary data.</text>
</comment>
<keyword evidence="1" id="KW-1133">Transmembrane helix</keyword>
<accession>A0ABS7SCV6</accession>
<dbReference type="Proteomes" id="UP000826651">
    <property type="component" value="Unassembled WGS sequence"/>
</dbReference>
<evidence type="ECO:0000256" key="1">
    <source>
        <dbReference type="SAM" id="Phobius"/>
    </source>
</evidence>
<keyword evidence="1" id="KW-0472">Membrane</keyword>
<keyword evidence="3" id="KW-1185">Reference proteome</keyword>
<sequence>MEPSAPTGPSRTAAAWVVVAASLILLWSLVATWLLAIPVAAQAACPAIYPAPPGCSPARVPAAALWSAILIAAYSTVIILAVKARHRGLGALIGGVVLLAALAFAAHRVTLYV</sequence>
<dbReference type="RefSeq" id="WP_223408738.1">
    <property type="nucleotide sequence ID" value="NZ_JAGSHT010000017.1"/>
</dbReference>
<keyword evidence="1" id="KW-0812">Transmembrane</keyword>
<gene>
    <name evidence="2" type="ORF">KCQ71_18720</name>
</gene>
<feature type="transmembrane region" description="Helical" evidence="1">
    <location>
        <begin position="63"/>
        <end position="82"/>
    </location>
</feature>
<evidence type="ECO:0000313" key="2">
    <source>
        <dbReference type="EMBL" id="MBZ2198194.1"/>
    </source>
</evidence>
<protein>
    <submittedName>
        <fullName evidence="2">Uncharacterized protein</fullName>
    </submittedName>
</protein>
<reference evidence="2 3" key="1">
    <citation type="submission" date="2021-04" db="EMBL/GenBank/DDBJ databases">
        <title>Ruania sp. nov., isolated from sandy soil of mangrove forest.</title>
        <authorList>
            <person name="Ge X."/>
            <person name="Huang R."/>
            <person name="Liu W."/>
        </authorList>
    </citation>
    <scope>NUCLEOTIDE SEQUENCE [LARGE SCALE GENOMIC DNA]</scope>
    <source>
        <strain evidence="2 3">N2-46</strain>
    </source>
</reference>